<dbReference type="EMBL" id="JABFAI010000032">
    <property type="protein sequence ID" value="KAF4959550.1"/>
    <property type="molecule type" value="Genomic_DNA"/>
</dbReference>
<dbReference type="AlphaFoldDB" id="A0A8H4TKE4"/>
<reference evidence="1" key="1">
    <citation type="journal article" date="2020" name="BMC Genomics">
        <title>Correction to: Identification and distribution of gene clusters required for synthesis of sphingolipid metabolism inhibitors in diverse species of the filamentous fungus Fusarium.</title>
        <authorList>
            <person name="Kim H.S."/>
            <person name="Lohmar J.M."/>
            <person name="Busman M."/>
            <person name="Brown D.W."/>
            <person name="Naumann T.A."/>
            <person name="Divon H.H."/>
            <person name="Lysoe E."/>
            <person name="Uhlig S."/>
            <person name="Proctor R.H."/>
        </authorList>
    </citation>
    <scope>NUCLEOTIDE SEQUENCE</scope>
    <source>
        <strain evidence="1">NRRL 45417</strain>
    </source>
</reference>
<evidence type="ECO:0000313" key="1">
    <source>
        <dbReference type="EMBL" id="KAF4959550.1"/>
    </source>
</evidence>
<protein>
    <submittedName>
        <fullName evidence="1">Uncharacterized protein</fullName>
    </submittedName>
</protein>
<proteinExistence type="predicted"/>
<name>A0A8H4TKE4_9HYPO</name>
<dbReference type="Proteomes" id="UP000604273">
    <property type="component" value="Unassembled WGS sequence"/>
</dbReference>
<evidence type="ECO:0000313" key="2">
    <source>
        <dbReference type="Proteomes" id="UP000604273"/>
    </source>
</evidence>
<dbReference type="PANTHER" id="PTHR31252:SF11">
    <property type="entry name" value="DUF4419 DOMAIN-CONTAINING PROTEIN"/>
    <property type="match status" value="1"/>
</dbReference>
<dbReference type="Pfam" id="PF14388">
    <property type="entry name" value="DUF4419"/>
    <property type="match status" value="1"/>
</dbReference>
<reference evidence="1" key="2">
    <citation type="submission" date="2020-05" db="EMBL/GenBank/DDBJ databases">
        <authorList>
            <person name="Kim H.-S."/>
            <person name="Proctor R.H."/>
            <person name="Brown D.W."/>
        </authorList>
    </citation>
    <scope>NUCLEOTIDE SEQUENCE</scope>
    <source>
        <strain evidence="1">NRRL 45417</strain>
    </source>
</reference>
<dbReference type="PANTHER" id="PTHR31252">
    <property type="entry name" value="DUF4419 DOMAIN-CONTAINING PROTEIN"/>
    <property type="match status" value="1"/>
</dbReference>
<comment type="caution">
    <text evidence="1">The sequence shown here is derived from an EMBL/GenBank/DDBJ whole genome shotgun (WGS) entry which is preliminary data.</text>
</comment>
<dbReference type="OrthoDB" id="9978173at2759"/>
<keyword evidence="2" id="KW-1185">Reference proteome</keyword>
<dbReference type="InterPro" id="IPR025533">
    <property type="entry name" value="DUF4419"/>
</dbReference>
<sequence length="379" mass="43234">MLLPLSSSHHLIIPNRQQRPKRNRTKHFYSILFTLKNIFYVAAMNVPTLTLDSRNIAYHGGKLLEKISPADSRKNDGVFRISFYRHATQTIASQNGFIWAAAEAFDRQSGVIIRVDDIWLAVLAQLKPFIYQAVWPLILQYIPNFTRAELNDTQVVAERLCNVVNAMFGPKIANILIRHFSTTTATDSGAAALIMLGRDCQVQHHRRFDKPLEPDNRAPIIVVGDTKDWNTLRETFAILRTWSPELEKLISHHSKFLDEMLQREFWDRMLKVEDNGQQTVGWLLNFFDPKKLAQTGPFRFNIEMPSAVTTIPIKADHGQGPRNCTMVGGLLGHSRDSSGVVDPDTRRGFHIVQPMSGWLVYYDKSPETVKTEEVIVIED</sequence>
<organism evidence="1 2">
    <name type="scientific">Fusarium gaditjirri</name>
    <dbReference type="NCBI Taxonomy" id="282569"/>
    <lineage>
        <taxon>Eukaryota</taxon>
        <taxon>Fungi</taxon>
        <taxon>Dikarya</taxon>
        <taxon>Ascomycota</taxon>
        <taxon>Pezizomycotina</taxon>
        <taxon>Sordariomycetes</taxon>
        <taxon>Hypocreomycetidae</taxon>
        <taxon>Hypocreales</taxon>
        <taxon>Nectriaceae</taxon>
        <taxon>Fusarium</taxon>
        <taxon>Fusarium nisikadoi species complex</taxon>
    </lineage>
</organism>
<gene>
    <name evidence="1" type="ORF">FGADI_1617</name>
</gene>
<accession>A0A8H4TKE4</accession>